<evidence type="ECO:0000259" key="2">
    <source>
        <dbReference type="Pfam" id="PF02517"/>
    </source>
</evidence>
<dbReference type="eggNOG" id="COG1266">
    <property type="taxonomic scope" value="Bacteria"/>
</dbReference>
<reference evidence="3 4" key="1">
    <citation type="submission" date="2007-06" db="EMBL/GenBank/DDBJ databases">
        <authorList>
            <person name="Shimkets L."/>
            <person name="Ferriera S."/>
            <person name="Johnson J."/>
            <person name="Kravitz S."/>
            <person name="Beeson K."/>
            <person name="Sutton G."/>
            <person name="Rogers Y.-H."/>
            <person name="Friedman R."/>
            <person name="Frazier M."/>
            <person name="Venter J.C."/>
        </authorList>
    </citation>
    <scope>NUCLEOTIDE SEQUENCE [LARGE SCALE GENOMIC DNA]</scope>
    <source>
        <strain evidence="3 4">SIR-1</strain>
    </source>
</reference>
<comment type="caution">
    <text evidence="3">The sequence shown here is derived from an EMBL/GenBank/DDBJ whole genome shotgun (WGS) entry which is preliminary data.</text>
</comment>
<feature type="transmembrane region" description="Helical" evidence="1">
    <location>
        <begin position="115"/>
        <end position="136"/>
    </location>
</feature>
<keyword evidence="1" id="KW-0812">Transmembrane</keyword>
<dbReference type="RefSeq" id="WP_006973396.1">
    <property type="nucleotide sequence ID" value="NZ_ABCS01000045.1"/>
</dbReference>
<gene>
    <name evidence="3" type="ORF">PPSIR1_25034</name>
</gene>
<dbReference type="EMBL" id="ABCS01000045">
    <property type="protein sequence ID" value="EDM77509.1"/>
    <property type="molecule type" value="Genomic_DNA"/>
</dbReference>
<feature type="transmembrane region" description="Helical" evidence="1">
    <location>
        <begin position="16"/>
        <end position="34"/>
    </location>
</feature>
<dbReference type="GO" id="GO:0004175">
    <property type="term" value="F:endopeptidase activity"/>
    <property type="evidence" value="ECO:0007669"/>
    <property type="project" value="UniProtKB-ARBA"/>
</dbReference>
<dbReference type="Proteomes" id="UP000005801">
    <property type="component" value="Unassembled WGS sequence"/>
</dbReference>
<dbReference type="STRING" id="391625.PPSIR1_25034"/>
<feature type="domain" description="CAAX prenyl protease 2/Lysostaphin resistance protein A-like" evidence="2">
    <location>
        <begin position="99"/>
        <end position="180"/>
    </location>
</feature>
<dbReference type="OrthoDB" id="5514915at2"/>
<keyword evidence="1" id="KW-1133">Transmembrane helix</keyword>
<sequence>MRLDSKAKPGGPRGSIAVEFYLGLALAGFLWHAAAQDTNDFWRASPEVGALELLWTPLLGVAAALVVIAAFRAGERRWSWLPALHRDFRALLGRPTSAELLALAAASAIGEEIFFRAAMLDAWGPWLSSLAFALLHVPPRRELWPWTASAGLMGLLFAGLTLWSGNLGPAIAAHFVINAINLVYVTRKDPPMVLRGPVQPS</sequence>
<proteinExistence type="predicted"/>
<protein>
    <recommendedName>
        <fullName evidence="2">CAAX prenyl protease 2/Lysostaphin resistance protein A-like domain-containing protein</fullName>
    </recommendedName>
</protein>
<dbReference type="InterPro" id="IPR003675">
    <property type="entry name" value="Rce1/LyrA-like_dom"/>
</dbReference>
<dbReference type="GO" id="GO:0080120">
    <property type="term" value="P:CAAX-box protein maturation"/>
    <property type="evidence" value="ECO:0007669"/>
    <property type="project" value="UniProtKB-ARBA"/>
</dbReference>
<organism evidence="3 4">
    <name type="scientific">Plesiocystis pacifica SIR-1</name>
    <dbReference type="NCBI Taxonomy" id="391625"/>
    <lineage>
        <taxon>Bacteria</taxon>
        <taxon>Pseudomonadati</taxon>
        <taxon>Myxococcota</taxon>
        <taxon>Polyangia</taxon>
        <taxon>Nannocystales</taxon>
        <taxon>Nannocystaceae</taxon>
        <taxon>Plesiocystis</taxon>
    </lineage>
</organism>
<evidence type="ECO:0000313" key="3">
    <source>
        <dbReference type="EMBL" id="EDM77509.1"/>
    </source>
</evidence>
<evidence type="ECO:0000313" key="4">
    <source>
        <dbReference type="Proteomes" id="UP000005801"/>
    </source>
</evidence>
<dbReference type="AlphaFoldDB" id="A6G9K1"/>
<name>A6G9K1_9BACT</name>
<keyword evidence="4" id="KW-1185">Reference proteome</keyword>
<accession>A6G9K1</accession>
<feature type="transmembrane region" description="Helical" evidence="1">
    <location>
        <begin position="54"/>
        <end position="71"/>
    </location>
</feature>
<dbReference type="Pfam" id="PF02517">
    <property type="entry name" value="Rce1-like"/>
    <property type="match status" value="1"/>
</dbReference>
<evidence type="ECO:0000256" key="1">
    <source>
        <dbReference type="SAM" id="Phobius"/>
    </source>
</evidence>
<keyword evidence="1" id="KW-0472">Membrane</keyword>